<comment type="function">
    <text evidence="1 10">Transaldolase is important for the balance of metabolites in the pentose-phosphate pathway.</text>
</comment>
<evidence type="ECO:0000256" key="6">
    <source>
        <dbReference type="ARBA" id="ARBA00022490"/>
    </source>
</evidence>
<evidence type="ECO:0000256" key="2">
    <source>
        <dbReference type="ARBA" id="ARBA00004496"/>
    </source>
</evidence>
<dbReference type="UniPathway" id="UPA00115">
    <property type="reaction ID" value="UER00414"/>
</dbReference>
<evidence type="ECO:0000313" key="11">
    <source>
        <dbReference type="EMBL" id="QDU57621.1"/>
    </source>
</evidence>
<evidence type="ECO:0000256" key="7">
    <source>
        <dbReference type="ARBA" id="ARBA00022679"/>
    </source>
</evidence>
<feature type="active site" description="Schiff-base intermediate with substrate" evidence="10">
    <location>
        <position position="141"/>
    </location>
</feature>
<dbReference type="Proteomes" id="UP000315750">
    <property type="component" value="Chromosome"/>
</dbReference>
<comment type="catalytic activity">
    <reaction evidence="10">
        <text>D-sedoheptulose 7-phosphate + D-glyceraldehyde 3-phosphate = D-erythrose 4-phosphate + beta-D-fructose 6-phosphate</text>
        <dbReference type="Rhea" id="RHEA:17053"/>
        <dbReference type="ChEBI" id="CHEBI:16897"/>
        <dbReference type="ChEBI" id="CHEBI:57483"/>
        <dbReference type="ChEBI" id="CHEBI:57634"/>
        <dbReference type="ChEBI" id="CHEBI:59776"/>
        <dbReference type="EC" id="2.2.1.2"/>
    </reaction>
</comment>
<keyword evidence="6 10" id="KW-0963">Cytoplasm</keyword>
<protein>
    <recommendedName>
        <fullName evidence="5 10">Transaldolase</fullName>
        <ecNumber evidence="5 10">2.2.1.2</ecNumber>
    </recommendedName>
</protein>
<dbReference type="OrthoDB" id="140919at2"/>
<evidence type="ECO:0000256" key="4">
    <source>
        <dbReference type="ARBA" id="ARBA00008426"/>
    </source>
</evidence>
<dbReference type="GO" id="GO:0004801">
    <property type="term" value="F:transaldolase activity"/>
    <property type="evidence" value="ECO:0007669"/>
    <property type="project" value="UniProtKB-UniRule"/>
</dbReference>
<evidence type="ECO:0000256" key="9">
    <source>
        <dbReference type="ARBA" id="ARBA00023270"/>
    </source>
</evidence>
<organism evidence="11 12">
    <name type="scientific">Aeoliella mucimassa</name>
    <dbReference type="NCBI Taxonomy" id="2527972"/>
    <lineage>
        <taxon>Bacteria</taxon>
        <taxon>Pseudomonadati</taxon>
        <taxon>Planctomycetota</taxon>
        <taxon>Planctomycetia</taxon>
        <taxon>Pirellulales</taxon>
        <taxon>Lacipirellulaceae</taxon>
        <taxon>Aeoliella</taxon>
    </lineage>
</organism>
<dbReference type="InterPro" id="IPR001585">
    <property type="entry name" value="TAL/FSA"/>
</dbReference>
<keyword evidence="8 10" id="KW-0570">Pentose shunt</keyword>
<name>A0A518ASB4_9BACT</name>
<evidence type="ECO:0000256" key="3">
    <source>
        <dbReference type="ARBA" id="ARBA00004857"/>
    </source>
</evidence>
<evidence type="ECO:0000256" key="8">
    <source>
        <dbReference type="ARBA" id="ARBA00023126"/>
    </source>
</evidence>
<dbReference type="HAMAP" id="MF_00493">
    <property type="entry name" value="Transaldolase_2"/>
    <property type="match status" value="1"/>
</dbReference>
<evidence type="ECO:0000256" key="1">
    <source>
        <dbReference type="ARBA" id="ARBA00003518"/>
    </source>
</evidence>
<dbReference type="PANTHER" id="PTHR10683:SF31">
    <property type="entry name" value="TRANSALDOLASE"/>
    <property type="match status" value="1"/>
</dbReference>
<dbReference type="RefSeq" id="WP_145248896.1">
    <property type="nucleotide sequence ID" value="NZ_CP036278.1"/>
</dbReference>
<reference evidence="11 12" key="1">
    <citation type="submission" date="2019-02" db="EMBL/GenBank/DDBJ databases">
        <title>Deep-cultivation of Planctomycetes and their phenomic and genomic characterization uncovers novel biology.</title>
        <authorList>
            <person name="Wiegand S."/>
            <person name="Jogler M."/>
            <person name="Boedeker C."/>
            <person name="Pinto D."/>
            <person name="Vollmers J."/>
            <person name="Rivas-Marin E."/>
            <person name="Kohn T."/>
            <person name="Peeters S.H."/>
            <person name="Heuer A."/>
            <person name="Rast P."/>
            <person name="Oberbeckmann S."/>
            <person name="Bunk B."/>
            <person name="Jeske O."/>
            <person name="Meyerdierks A."/>
            <person name="Storesund J.E."/>
            <person name="Kallscheuer N."/>
            <person name="Luecker S."/>
            <person name="Lage O.M."/>
            <person name="Pohl T."/>
            <person name="Merkel B.J."/>
            <person name="Hornburger P."/>
            <person name="Mueller R.-W."/>
            <person name="Bruemmer F."/>
            <person name="Labrenz M."/>
            <person name="Spormann A.M."/>
            <person name="Op den Camp H."/>
            <person name="Overmann J."/>
            <person name="Amann R."/>
            <person name="Jetten M.S.M."/>
            <person name="Mascher T."/>
            <person name="Medema M.H."/>
            <person name="Devos D.P."/>
            <person name="Kaster A.-K."/>
            <person name="Ovreas L."/>
            <person name="Rohde M."/>
            <person name="Galperin M.Y."/>
            <person name="Jogler C."/>
        </authorList>
    </citation>
    <scope>NUCLEOTIDE SEQUENCE [LARGE SCALE GENOMIC DNA]</scope>
    <source>
        <strain evidence="11 12">Pan181</strain>
    </source>
</reference>
<keyword evidence="12" id="KW-1185">Reference proteome</keyword>
<dbReference type="KEGG" id="amuc:Pan181_38400"/>
<dbReference type="SUPFAM" id="SSF51569">
    <property type="entry name" value="Aldolase"/>
    <property type="match status" value="1"/>
</dbReference>
<dbReference type="GO" id="GO:0005737">
    <property type="term" value="C:cytoplasm"/>
    <property type="evidence" value="ECO:0007669"/>
    <property type="project" value="UniProtKB-SubCell"/>
</dbReference>
<evidence type="ECO:0000313" key="12">
    <source>
        <dbReference type="Proteomes" id="UP000315750"/>
    </source>
</evidence>
<comment type="pathway">
    <text evidence="3 10">Carbohydrate degradation; pentose phosphate pathway; D-glyceraldehyde 3-phosphate and beta-D-fructose 6-phosphate from D-ribose 5-phosphate and D-xylulose 5-phosphate (non-oxidative stage): step 2/3.</text>
</comment>
<sequence length="351" mass="38641">MSTPLESLIQCGTKLWLDSVDPDLVAENRSLGATGATSNPIIISDLVKTGRFDDMLSKLLAAPDSTDEQAAWLLTDRIVSDAQRVFAPVWQATGGDDGYVSFELDPLLEDPEADLPHDYRVEQYVELGKKWSSQHRNRMIKVPATPAGLEALEPLATAGVPLNVTLIFTERQYEQAREAIYRGASHRSTVEGVKSVYSIFISRVDVYTEKHVPELSPAAQGMVGIVNAQRMWAANQEFWAKKEWPLNQEIVFASTGSKKPEDPAWKYVAALAGSDIQTNPPATNEAVQESGLTFSRTVDQLPPSEVLAEIDEKVDIDQMEETLMAEGIAKFAAPQKALLELIASKREELVS</sequence>
<comment type="similarity">
    <text evidence="4 10">Belongs to the transaldolase family. Type 2 subfamily.</text>
</comment>
<comment type="subcellular location">
    <subcellularLocation>
        <location evidence="2 10">Cytoplasm</location>
    </subcellularLocation>
</comment>
<evidence type="ECO:0000256" key="5">
    <source>
        <dbReference type="ARBA" id="ARBA00013151"/>
    </source>
</evidence>
<evidence type="ECO:0000256" key="10">
    <source>
        <dbReference type="HAMAP-Rule" id="MF_00493"/>
    </source>
</evidence>
<dbReference type="EC" id="2.2.1.2" evidence="5 10"/>
<dbReference type="InterPro" id="IPR013785">
    <property type="entry name" value="Aldolase_TIM"/>
</dbReference>
<gene>
    <name evidence="11" type="primary">tal_2</name>
    <name evidence="10" type="synonym">tal</name>
    <name evidence="11" type="ORF">Pan181_38400</name>
</gene>
<accession>A0A518ASB4</accession>
<dbReference type="AlphaFoldDB" id="A0A518ASB4"/>
<dbReference type="GO" id="GO:0005975">
    <property type="term" value="P:carbohydrate metabolic process"/>
    <property type="evidence" value="ECO:0007669"/>
    <property type="project" value="InterPro"/>
</dbReference>
<dbReference type="PANTHER" id="PTHR10683">
    <property type="entry name" value="TRANSALDOLASE"/>
    <property type="match status" value="1"/>
</dbReference>
<dbReference type="Pfam" id="PF00923">
    <property type="entry name" value="TAL_FSA"/>
    <property type="match status" value="1"/>
</dbReference>
<dbReference type="EMBL" id="CP036278">
    <property type="protein sequence ID" value="QDU57621.1"/>
    <property type="molecule type" value="Genomic_DNA"/>
</dbReference>
<dbReference type="GO" id="GO:0006098">
    <property type="term" value="P:pentose-phosphate shunt"/>
    <property type="evidence" value="ECO:0007669"/>
    <property type="project" value="UniProtKB-UniRule"/>
</dbReference>
<proteinExistence type="inferred from homology"/>
<keyword evidence="7 10" id="KW-0808">Transferase</keyword>
<keyword evidence="9 10" id="KW-0704">Schiff base</keyword>
<dbReference type="Gene3D" id="3.20.20.70">
    <property type="entry name" value="Aldolase class I"/>
    <property type="match status" value="1"/>
</dbReference>
<dbReference type="InterPro" id="IPR004732">
    <property type="entry name" value="Transaldolase_2"/>
</dbReference>